<dbReference type="PaxDb" id="2711-XP_006480803.1"/>
<evidence type="ECO:0000256" key="1">
    <source>
        <dbReference type="ARBA" id="ARBA00023013"/>
    </source>
</evidence>
<keyword evidence="1" id="KW-0649">Protein kinase inhibitor</keyword>
<proteinExistence type="predicted"/>
<keyword evidence="2" id="KW-0131">Cell cycle</keyword>
<evidence type="ECO:0008006" key="6">
    <source>
        <dbReference type="Google" id="ProtNLM"/>
    </source>
</evidence>
<dbReference type="EMBL" id="KK785186">
    <property type="protein sequence ID" value="KDO47178.1"/>
    <property type="molecule type" value="Genomic_DNA"/>
</dbReference>
<evidence type="ECO:0000256" key="2">
    <source>
        <dbReference type="ARBA" id="ARBA00023306"/>
    </source>
</evidence>
<dbReference type="Proteomes" id="UP000027120">
    <property type="component" value="Unassembled WGS sequence"/>
</dbReference>
<protein>
    <recommendedName>
        <fullName evidence="6">Cyclin-dependent protein kinase inhibitor SMR3</fullName>
    </recommendedName>
</protein>
<keyword evidence="5" id="KW-1185">Reference proteome</keyword>
<dbReference type="GO" id="GO:0005634">
    <property type="term" value="C:nucleus"/>
    <property type="evidence" value="ECO:0000318"/>
    <property type="project" value="GO_Central"/>
</dbReference>
<evidence type="ECO:0000313" key="5">
    <source>
        <dbReference type="Proteomes" id="UP000027120"/>
    </source>
</evidence>
<dbReference type="eggNOG" id="ENOG502S6WR">
    <property type="taxonomic scope" value="Eukaryota"/>
</dbReference>
<dbReference type="PANTHER" id="PTHR33142">
    <property type="entry name" value="CYCLIN-DEPENDENT PROTEIN KINASE INHIBITOR SMR13"/>
    <property type="match status" value="1"/>
</dbReference>
<dbReference type="AlphaFoldDB" id="A0A067DWK2"/>
<accession>A0A067DWK2</accession>
<reference evidence="4 5" key="1">
    <citation type="submission" date="2014-04" db="EMBL/GenBank/DDBJ databases">
        <authorList>
            <consortium name="International Citrus Genome Consortium"/>
            <person name="Gmitter F."/>
            <person name="Chen C."/>
            <person name="Farmerie W."/>
            <person name="Harkins T."/>
            <person name="Desany B."/>
            <person name="Mohiuddin M."/>
            <person name="Kodira C."/>
            <person name="Borodovsky M."/>
            <person name="Lomsadze A."/>
            <person name="Burns P."/>
            <person name="Jenkins J."/>
            <person name="Prochnik S."/>
            <person name="Shu S."/>
            <person name="Chapman J."/>
            <person name="Pitluck S."/>
            <person name="Schmutz J."/>
            <person name="Rokhsar D."/>
        </authorList>
    </citation>
    <scope>NUCLEOTIDE SEQUENCE</scope>
</reference>
<evidence type="ECO:0000313" key="4">
    <source>
        <dbReference type="EMBL" id="KDO47178.1"/>
    </source>
</evidence>
<evidence type="ECO:0000256" key="3">
    <source>
        <dbReference type="SAM" id="MobiDB-lite"/>
    </source>
</evidence>
<feature type="compositionally biased region" description="Basic residues" evidence="3">
    <location>
        <begin position="173"/>
        <end position="186"/>
    </location>
</feature>
<dbReference type="GO" id="GO:0004860">
    <property type="term" value="F:protein kinase inhibitor activity"/>
    <property type="evidence" value="ECO:0007669"/>
    <property type="project" value="UniProtKB-KW"/>
</dbReference>
<dbReference type="GO" id="GO:0032875">
    <property type="term" value="P:regulation of DNA endoreduplication"/>
    <property type="evidence" value="ECO:0007669"/>
    <property type="project" value="InterPro"/>
</dbReference>
<dbReference type="InterPro" id="IPR040389">
    <property type="entry name" value="SMR"/>
</dbReference>
<gene>
    <name evidence="4" type="ORF">CISIN_1g041154mg</name>
</gene>
<feature type="region of interest" description="Disordered" evidence="3">
    <location>
        <begin position="41"/>
        <end position="195"/>
    </location>
</feature>
<dbReference type="PANTHER" id="PTHR33142:SF65">
    <property type="entry name" value="CYCLIN-DEPENDENT PROTEIN KINASE INHIBITOR SMR2-LIKE"/>
    <property type="match status" value="1"/>
</dbReference>
<organism evidence="4 5">
    <name type="scientific">Citrus sinensis</name>
    <name type="common">Sweet orange</name>
    <name type="synonym">Citrus aurantium var. sinensis</name>
    <dbReference type="NCBI Taxonomy" id="2711"/>
    <lineage>
        <taxon>Eukaryota</taxon>
        <taxon>Viridiplantae</taxon>
        <taxon>Streptophyta</taxon>
        <taxon>Embryophyta</taxon>
        <taxon>Tracheophyta</taxon>
        <taxon>Spermatophyta</taxon>
        <taxon>Magnoliopsida</taxon>
        <taxon>eudicotyledons</taxon>
        <taxon>Gunneridae</taxon>
        <taxon>Pentapetalae</taxon>
        <taxon>rosids</taxon>
        <taxon>malvids</taxon>
        <taxon>Sapindales</taxon>
        <taxon>Rutaceae</taxon>
        <taxon>Aurantioideae</taxon>
        <taxon>Citrus</taxon>
    </lineage>
</organism>
<sequence length="195" mass="21683">MNWTKNFLAVIASMSNSELFLLKDDDQDGVVLEFDILKSHDVTPAAASSNDQESSSTSSKDGGRDTIKQGVCQPQNPRRLGEFHAAADDDDDDDSGFKTPTSIDNQIPEIKQCPTAPRKPKPPPITATSTKRKLSSSSSSASSVSSNARRRRLDLSEEVNSLFPKPILDDLHRKIKKARRDHHHHDQQHQEDKEN</sequence>
<feature type="compositionally biased region" description="Low complexity" evidence="3">
    <location>
        <begin position="135"/>
        <end position="147"/>
    </location>
</feature>
<name>A0A067DWK2_CITSI</name>
<feature type="compositionally biased region" description="Low complexity" evidence="3">
    <location>
        <begin position="45"/>
        <end position="59"/>
    </location>
</feature>